<dbReference type="AlphaFoldDB" id="R4Z2Z5"/>
<dbReference type="InterPro" id="IPR011251">
    <property type="entry name" value="Luciferase-like_dom"/>
</dbReference>
<dbReference type="STRING" id="1229780.BN381_60007"/>
<organism evidence="3 4">
    <name type="scientific">Candidatus Neomicrothrix parvicella RN1</name>
    <dbReference type="NCBI Taxonomy" id="1229780"/>
    <lineage>
        <taxon>Bacteria</taxon>
        <taxon>Bacillati</taxon>
        <taxon>Actinomycetota</taxon>
        <taxon>Acidimicrobiia</taxon>
        <taxon>Acidimicrobiales</taxon>
        <taxon>Microthrixaceae</taxon>
        <taxon>Candidatus Neomicrothrix</taxon>
    </lineage>
</organism>
<comment type="caution">
    <text evidence="3">The sequence shown here is derived from an EMBL/GenBank/DDBJ whole genome shotgun (WGS) entry which is preliminary data.</text>
</comment>
<gene>
    <name evidence="3" type="ORF">BN381_60007</name>
</gene>
<protein>
    <submittedName>
        <fullName evidence="3">Luciferase-like monooxygenase superfamily protein</fullName>
    </submittedName>
</protein>
<dbReference type="CDD" id="cd01097">
    <property type="entry name" value="Tetrahydromethanopterin_reductase"/>
    <property type="match status" value="1"/>
</dbReference>
<proteinExistence type="predicted"/>
<dbReference type="PANTHER" id="PTHR43244:SF1">
    <property type="entry name" value="5,10-METHYLENETETRAHYDROMETHANOPTERIN REDUCTASE"/>
    <property type="match status" value="1"/>
</dbReference>
<accession>R4Z2Z5</accession>
<feature type="domain" description="Luciferase-like" evidence="2">
    <location>
        <begin position="25"/>
        <end position="330"/>
    </location>
</feature>
<dbReference type="InterPro" id="IPR019951">
    <property type="entry name" value="F420_OxRdatse_Rv3520c_pred"/>
</dbReference>
<dbReference type="InterPro" id="IPR050564">
    <property type="entry name" value="F420-G6PD/mer"/>
</dbReference>
<dbReference type="Pfam" id="PF00296">
    <property type="entry name" value="Bac_luciferase"/>
    <property type="match status" value="1"/>
</dbReference>
<evidence type="ECO:0000313" key="3">
    <source>
        <dbReference type="EMBL" id="CCM65103.1"/>
    </source>
</evidence>
<dbReference type="GO" id="GO:0016705">
    <property type="term" value="F:oxidoreductase activity, acting on paired donors, with incorporation or reduction of molecular oxygen"/>
    <property type="evidence" value="ECO:0007669"/>
    <property type="project" value="InterPro"/>
</dbReference>
<dbReference type="InterPro" id="IPR036661">
    <property type="entry name" value="Luciferase-like_sf"/>
</dbReference>
<evidence type="ECO:0000313" key="4">
    <source>
        <dbReference type="Proteomes" id="UP000018291"/>
    </source>
</evidence>
<dbReference type="PANTHER" id="PTHR43244">
    <property type="match status" value="1"/>
</dbReference>
<dbReference type="Gene3D" id="3.20.20.30">
    <property type="entry name" value="Luciferase-like domain"/>
    <property type="match status" value="1"/>
</dbReference>
<evidence type="ECO:0000259" key="2">
    <source>
        <dbReference type="Pfam" id="PF00296"/>
    </source>
</evidence>
<keyword evidence="1" id="KW-0560">Oxidoreductase</keyword>
<dbReference type="HOGENOM" id="CLU_027853_5_0_11"/>
<keyword evidence="3" id="KW-0503">Monooxygenase</keyword>
<dbReference type="EMBL" id="CANL01000056">
    <property type="protein sequence ID" value="CCM65103.1"/>
    <property type="molecule type" value="Genomic_DNA"/>
</dbReference>
<dbReference type="GO" id="GO:0004497">
    <property type="term" value="F:monooxygenase activity"/>
    <property type="evidence" value="ECO:0007669"/>
    <property type="project" value="UniProtKB-KW"/>
</dbReference>
<reference evidence="3 4" key="1">
    <citation type="journal article" date="2013" name="ISME J.">
        <title>Metabolic model for the filamentous 'Candidatus Microthrix parvicella' based on genomic and metagenomic analyses.</title>
        <authorList>
            <person name="Jon McIlroy S."/>
            <person name="Kristiansen R."/>
            <person name="Albertsen M."/>
            <person name="Michael Karst S."/>
            <person name="Rossetti S."/>
            <person name="Lund Nielsen J."/>
            <person name="Tandoi V."/>
            <person name="James Seviour R."/>
            <person name="Nielsen P.H."/>
        </authorList>
    </citation>
    <scope>NUCLEOTIDE SEQUENCE [LARGE SCALE GENOMIC DNA]</scope>
    <source>
        <strain evidence="3 4">RN1</strain>
    </source>
</reference>
<dbReference type="Proteomes" id="UP000018291">
    <property type="component" value="Unassembled WGS sequence"/>
</dbReference>
<dbReference type="eggNOG" id="COG2141">
    <property type="taxonomic scope" value="Bacteria"/>
</dbReference>
<keyword evidence="4" id="KW-1185">Reference proteome</keyword>
<sequence length="352" mass="38157">MGHHEEADVGDLDLGMMWGYWGQLPPPNLVELTQEAERLGFTSVWTAESWGSDAFSPLAYLAAVTEKIQLGTAVAQLAARTPTATAMHALTIDHLSGGRFNLGLGVSGPQVVEGWYGQPSNRPLARTREYVEIIRRVIAREEKVDFQGEHYQHPYTGPGSVGLGKALKPITHPLRRKIPIFIGAEGPKNVTQTAEIADGWFPLYYSPWRQDVYADQLTGASDDFQIAVICPFVVTGPTEAEIAEGLAGIRMMLAFYIGGMGAEGQNYHTKLASRMGLGDAALEIQRKFLAGDQAGAIDAVPASFADEIALVGPPERIKERLSVWRDSPVTTLLIHASDSHGLRTAAELVLEG</sequence>
<evidence type="ECO:0000256" key="1">
    <source>
        <dbReference type="ARBA" id="ARBA00023002"/>
    </source>
</evidence>
<dbReference type="NCBIfam" id="TIGR03559">
    <property type="entry name" value="F420_Rv3520c"/>
    <property type="match status" value="1"/>
</dbReference>
<dbReference type="SUPFAM" id="SSF51679">
    <property type="entry name" value="Bacterial luciferase-like"/>
    <property type="match status" value="1"/>
</dbReference>
<name>R4Z2Z5_9ACTN</name>